<gene>
    <name evidence="2" type="ORF">DFP75_11068</name>
</gene>
<feature type="transmembrane region" description="Helical" evidence="1">
    <location>
        <begin position="71"/>
        <end position="91"/>
    </location>
</feature>
<keyword evidence="1" id="KW-0812">Transmembrane</keyword>
<evidence type="ECO:0000256" key="1">
    <source>
        <dbReference type="SAM" id="Phobius"/>
    </source>
</evidence>
<comment type="caution">
    <text evidence="2">The sequence shown here is derived from an EMBL/GenBank/DDBJ whole genome shotgun (WGS) entry which is preliminary data.</text>
</comment>
<keyword evidence="1" id="KW-1133">Transmembrane helix</keyword>
<keyword evidence="1" id="KW-0472">Membrane</keyword>
<feature type="transmembrane region" description="Helical" evidence="1">
    <location>
        <begin position="6"/>
        <end position="34"/>
    </location>
</feature>
<feature type="transmembrane region" description="Helical" evidence="1">
    <location>
        <begin position="46"/>
        <end position="65"/>
    </location>
</feature>
<dbReference type="EMBL" id="QKLW01000010">
    <property type="protein sequence ID" value="PYF78937.1"/>
    <property type="molecule type" value="Genomic_DNA"/>
</dbReference>
<name>A0A318UU28_9GAMM</name>
<accession>A0A318UU28</accession>
<protein>
    <submittedName>
        <fullName evidence="2">Uncharacterized protein</fullName>
    </submittedName>
</protein>
<organism evidence="2 3">
    <name type="scientific">Marinomonas alcarazii</name>
    <dbReference type="NCBI Taxonomy" id="491949"/>
    <lineage>
        <taxon>Bacteria</taxon>
        <taxon>Pseudomonadati</taxon>
        <taxon>Pseudomonadota</taxon>
        <taxon>Gammaproteobacteria</taxon>
        <taxon>Oceanospirillales</taxon>
        <taxon>Oceanospirillaceae</taxon>
        <taxon>Marinomonas</taxon>
    </lineage>
</organism>
<reference evidence="2 3" key="1">
    <citation type="submission" date="2018-06" db="EMBL/GenBank/DDBJ databases">
        <title>Genomic Encyclopedia of Type Strains, Phase III (KMG-III): the genomes of soil and plant-associated and newly described type strains.</title>
        <authorList>
            <person name="Whitman W."/>
        </authorList>
    </citation>
    <scope>NUCLEOTIDE SEQUENCE [LARGE SCALE GENOMIC DNA]</scope>
    <source>
        <strain evidence="2 3">CECT 7730</strain>
    </source>
</reference>
<sequence>MLLWGGYLYFFIGVNTFNIAVVLYASLGLFFVYTPTSGLSKLVGKLGFVGSAFLVLILGILLSIFKVDNTFAIVGALFVAMVLGLVSKVFVSFVPSSTTNGATLWGMTALFLTPF</sequence>
<proteinExistence type="predicted"/>
<dbReference type="AlphaFoldDB" id="A0A318UU28"/>
<dbReference type="Proteomes" id="UP000247551">
    <property type="component" value="Unassembled WGS sequence"/>
</dbReference>
<evidence type="ECO:0000313" key="3">
    <source>
        <dbReference type="Proteomes" id="UP000247551"/>
    </source>
</evidence>
<evidence type="ECO:0000313" key="2">
    <source>
        <dbReference type="EMBL" id="PYF78937.1"/>
    </source>
</evidence>
<keyword evidence="3" id="KW-1185">Reference proteome</keyword>